<evidence type="ECO:0000313" key="2">
    <source>
        <dbReference type="Proteomes" id="UP000285120"/>
    </source>
</evidence>
<dbReference type="Proteomes" id="UP000285120">
    <property type="component" value="Unassembled WGS sequence"/>
</dbReference>
<dbReference type="EMBL" id="RAPK01000010">
    <property type="protein sequence ID" value="RKD71378.1"/>
    <property type="molecule type" value="Genomic_DNA"/>
</dbReference>
<reference evidence="1 2" key="1">
    <citation type="submission" date="2018-09" db="EMBL/GenBank/DDBJ databases">
        <title>Genomic Encyclopedia of Archaeal and Bacterial Type Strains, Phase II (KMG-II): from individual species to whole genera.</title>
        <authorList>
            <person name="Goeker M."/>
        </authorList>
    </citation>
    <scope>NUCLEOTIDE SEQUENCE [LARGE SCALE GENOMIC DNA]</scope>
    <source>
        <strain evidence="1 2">DSM 17008</strain>
    </source>
</reference>
<protein>
    <submittedName>
        <fullName evidence="1">Uncharacterized protein</fullName>
    </submittedName>
</protein>
<evidence type="ECO:0000313" key="1">
    <source>
        <dbReference type="EMBL" id="RKD71378.1"/>
    </source>
</evidence>
<organism evidence="1 2">
    <name type="scientific">Sinobaca qinghaiensis</name>
    <dbReference type="NCBI Taxonomy" id="342944"/>
    <lineage>
        <taxon>Bacteria</taxon>
        <taxon>Bacillati</taxon>
        <taxon>Bacillota</taxon>
        <taxon>Bacilli</taxon>
        <taxon>Bacillales</taxon>
        <taxon>Sporolactobacillaceae</taxon>
        <taxon>Sinobaca</taxon>
    </lineage>
</organism>
<gene>
    <name evidence="1" type="ORF">ATL39_2774</name>
</gene>
<comment type="caution">
    <text evidence="1">The sequence shown here is derived from an EMBL/GenBank/DDBJ whole genome shotgun (WGS) entry which is preliminary data.</text>
</comment>
<name>A0A419V0C0_9BACL</name>
<keyword evidence="2" id="KW-1185">Reference proteome</keyword>
<accession>A0A419V0C0</accession>
<proteinExistence type="predicted"/>
<dbReference type="AlphaFoldDB" id="A0A419V0C0"/>
<sequence>MEIKEGHDYILPYASKGTVELFRVIETKVRKDDDGLWYSNVEGFTMQDGEVTENKPSMYQINEKELLENGREATEQERSLLMDSAP</sequence>
<dbReference type="RefSeq" id="WP_120193912.1">
    <property type="nucleotide sequence ID" value="NZ_RAPK01000010.1"/>
</dbReference>